<sequence>MEEVEVSIKFIGGRVTNSFFGNMLGQMNILRKNIQTQTPLHSPIFPFQFAIKSRIQIITATHLLSVTHLLKAVTLLFTMGGVLSYAAFPAISS</sequence>
<proteinExistence type="predicted"/>
<keyword evidence="1" id="KW-0812">Transmembrane</keyword>
<name>A0ABT0KKX5_9GAMM</name>
<feature type="transmembrane region" description="Helical" evidence="1">
    <location>
        <begin position="69"/>
        <end position="88"/>
    </location>
</feature>
<keyword evidence="1" id="KW-0472">Membrane</keyword>
<evidence type="ECO:0000313" key="3">
    <source>
        <dbReference type="Proteomes" id="UP001202134"/>
    </source>
</evidence>
<protein>
    <submittedName>
        <fullName evidence="2">Uncharacterized protein</fullName>
    </submittedName>
</protein>
<dbReference type="Proteomes" id="UP001202134">
    <property type="component" value="Unassembled WGS sequence"/>
</dbReference>
<gene>
    <name evidence="2" type="ORF">L2737_03990</name>
</gene>
<accession>A0ABT0KKX5</accession>
<evidence type="ECO:0000313" key="2">
    <source>
        <dbReference type="EMBL" id="MCL1044493.1"/>
    </source>
</evidence>
<evidence type="ECO:0000256" key="1">
    <source>
        <dbReference type="SAM" id="Phobius"/>
    </source>
</evidence>
<keyword evidence="3" id="KW-1185">Reference proteome</keyword>
<reference evidence="2 3" key="1">
    <citation type="submission" date="2022-01" db="EMBL/GenBank/DDBJ databases">
        <title>Whole genome-based taxonomy of the Shewanellaceae.</title>
        <authorList>
            <person name="Martin-Rodriguez A.J."/>
        </authorList>
    </citation>
    <scope>NUCLEOTIDE SEQUENCE [LARGE SCALE GENOMIC DNA]</scope>
    <source>
        <strain evidence="2 3">DSM 24955</strain>
    </source>
</reference>
<dbReference type="EMBL" id="JAKIKU010000002">
    <property type="protein sequence ID" value="MCL1044493.1"/>
    <property type="molecule type" value="Genomic_DNA"/>
</dbReference>
<dbReference type="RefSeq" id="WP_248954870.1">
    <property type="nucleotide sequence ID" value="NZ_JAKIKU010000002.1"/>
</dbReference>
<comment type="caution">
    <text evidence="2">The sequence shown here is derived from an EMBL/GenBank/DDBJ whole genome shotgun (WGS) entry which is preliminary data.</text>
</comment>
<organism evidence="2 3">
    <name type="scientific">Shewanella electrodiphila</name>
    <dbReference type="NCBI Taxonomy" id="934143"/>
    <lineage>
        <taxon>Bacteria</taxon>
        <taxon>Pseudomonadati</taxon>
        <taxon>Pseudomonadota</taxon>
        <taxon>Gammaproteobacteria</taxon>
        <taxon>Alteromonadales</taxon>
        <taxon>Shewanellaceae</taxon>
        <taxon>Shewanella</taxon>
    </lineage>
</organism>
<keyword evidence="1" id="KW-1133">Transmembrane helix</keyword>